<accession>A0A6G6GK94</accession>
<dbReference type="KEGG" id="mgel:G5B37_04435"/>
<keyword evidence="2" id="KW-1185">Reference proteome</keyword>
<dbReference type="GO" id="GO:0016788">
    <property type="term" value="F:hydrolase activity, acting on ester bonds"/>
    <property type="evidence" value="ECO:0007669"/>
    <property type="project" value="UniProtKB-ARBA"/>
</dbReference>
<dbReference type="SUPFAM" id="SSF52266">
    <property type="entry name" value="SGNH hydrolase"/>
    <property type="match status" value="1"/>
</dbReference>
<organism evidence="1 2">
    <name type="scientific">Rasiella rasia</name>
    <dbReference type="NCBI Taxonomy" id="2744027"/>
    <lineage>
        <taxon>Bacteria</taxon>
        <taxon>Pseudomonadati</taxon>
        <taxon>Bacteroidota</taxon>
        <taxon>Flavobacteriia</taxon>
        <taxon>Flavobacteriales</taxon>
        <taxon>Flavobacteriaceae</taxon>
        <taxon>Rasiella</taxon>
    </lineage>
</organism>
<proteinExistence type="predicted"/>
<dbReference type="EMBL" id="CP049057">
    <property type="protein sequence ID" value="QIE58833.1"/>
    <property type="molecule type" value="Genomic_DNA"/>
</dbReference>
<protein>
    <recommendedName>
        <fullName evidence="3">SGNH/GDSL hydrolase family protein</fullName>
    </recommendedName>
</protein>
<reference evidence="1 2" key="1">
    <citation type="submission" date="2020-02" db="EMBL/GenBank/DDBJ databases">
        <title>Complete genome sequence of Flavobacteriaceae bacterium.</title>
        <authorList>
            <person name="Kim S.-J."/>
            <person name="Kim Y.-S."/>
            <person name="Kim K.-H."/>
        </authorList>
    </citation>
    <scope>NUCLEOTIDE SEQUENCE [LARGE SCALE GENOMIC DNA]</scope>
    <source>
        <strain evidence="1 2">RR4-40</strain>
    </source>
</reference>
<gene>
    <name evidence="1" type="ORF">G5B37_04435</name>
</gene>
<evidence type="ECO:0000313" key="2">
    <source>
        <dbReference type="Proteomes" id="UP000505306"/>
    </source>
</evidence>
<dbReference type="AlphaFoldDB" id="A0A6G6GK94"/>
<dbReference type="Gene3D" id="3.40.50.1110">
    <property type="entry name" value="SGNH hydrolase"/>
    <property type="match status" value="1"/>
</dbReference>
<evidence type="ECO:0000313" key="1">
    <source>
        <dbReference type="EMBL" id="QIE58833.1"/>
    </source>
</evidence>
<dbReference type="Proteomes" id="UP000505306">
    <property type="component" value="Chromosome"/>
</dbReference>
<name>A0A6G6GK94_9FLAO</name>
<dbReference type="PROSITE" id="PS51257">
    <property type="entry name" value="PROKAR_LIPOPROTEIN"/>
    <property type="match status" value="1"/>
</dbReference>
<sequence length="251" mass="28235">MKYWSLFVITLIIAGCSDTSEAPAMMQQDDDPIDDPNIVNILFIGNSLTFFNNGVDFHVQQFYDNGAQGGDQVLTDERTLPGYTLHQHLNNAGTTNKLESKTWDVVVLQENGDHARTNPEDALASFNAYKEYFEGKSTQVYLFMTWEYTGFPKMTEQLETLYYQAATETGFTVLPVGLGWRDVNATKPEYELLSPDGVHPSLYGTYFSAAMIFEILSGQQVTTNSYAPQLPVAHSMQLKQYAHDAVVNYFN</sequence>
<dbReference type="RefSeq" id="WP_164678862.1">
    <property type="nucleotide sequence ID" value="NZ_CP049057.1"/>
</dbReference>
<evidence type="ECO:0008006" key="3">
    <source>
        <dbReference type="Google" id="ProtNLM"/>
    </source>
</evidence>
<dbReference type="InterPro" id="IPR036514">
    <property type="entry name" value="SGNH_hydro_sf"/>
</dbReference>